<evidence type="ECO:0000313" key="2">
    <source>
        <dbReference type="EMBL" id="MCX2743748.1"/>
    </source>
</evidence>
<reference evidence="2 3" key="1">
    <citation type="submission" date="2022-11" db="EMBL/GenBank/DDBJ databases">
        <title>The characterization of three novel Bacteroidetes species and genomic analysis of their roles in tidal elemental geochemical cycles.</title>
        <authorList>
            <person name="Ma K."/>
        </authorList>
    </citation>
    <scope>NUCLEOTIDE SEQUENCE [LARGE SCALE GENOMIC DNA]</scope>
    <source>
        <strain evidence="2 3">M17</strain>
    </source>
</reference>
<comment type="caution">
    <text evidence="2">The sequence shown here is derived from an EMBL/GenBank/DDBJ whole genome shotgun (WGS) entry which is preliminary data.</text>
</comment>
<dbReference type="RefSeq" id="WP_266056153.1">
    <property type="nucleotide sequence ID" value="NZ_JAPFQN010000004.1"/>
</dbReference>
<keyword evidence="3" id="KW-1185">Reference proteome</keyword>
<proteinExistence type="predicted"/>
<feature type="compositionally biased region" description="Basic and acidic residues" evidence="1">
    <location>
        <begin position="450"/>
        <end position="463"/>
    </location>
</feature>
<feature type="region of interest" description="Disordered" evidence="1">
    <location>
        <begin position="450"/>
        <end position="469"/>
    </location>
</feature>
<accession>A0ABT3RQD3</accession>
<gene>
    <name evidence="2" type="ORF">OO013_07725</name>
</gene>
<evidence type="ECO:0000256" key="1">
    <source>
        <dbReference type="SAM" id="MobiDB-lite"/>
    </source>
</evidence>
<dbReference type="EMBL" id="JAPFQN010000004">
    <property type="protein sequence ID" value="MCX2743748.1"/>
    <property type="molecule type" value="Genomic_DNA"/>
</dbReference>
<name>A0ABT3RQD3_9BACT</name>
<sequence>MGFSSEAIFINSELSEPEEKEVLDLLGFSDYKKLGKARFDEADSGRLRNGVYVGKINGSTFFIFEGAYQSNRDKNNLSENENKLASRFPNKDILTIMNYEIANSYGYAYIKNGQLVRLKEGAHPDVSANFGNELEIERNYYVKKQQIDNCEYFLTESSQSKELNKWTHDQIGGSIAFELVKLMTGKNYMSDKMFRADIDNYIPEASYNQLKKAFNDSSIEIPKKFQGSILTTHYNLILEKARKAISVLGLTEIEKGVFIKNDQGLRFKFNLKAPKENEIFASPYISFNILCDRTKWYKETFGRDKFHYGNSVNNIIPIKPKRLGLPEQSRNPFWKGENYHYQEVEEAVLKIINEIVIPYFQKLPNLNAVAEHCKGFNKIDLLCMSNQEDRAKEYFKEALSHFAEYTLEENSHKSLIPGFIEEYKDRANLLGIQINVEDFIDNYTSQHNQRDIKEKGFKNDPTPKPKNTNPWWKFW</sequence>
<protein>
    <submittedName>
        <fullName evidence="2">Uncharacterized protein</fullName>
    </submittedName>
</protein>
<dbReference type="Proteomes" id="UP001209885">
    <property type="component" value="Unassembled WGS sequence"/>
</dbReference>
<organism evidence="2 3">
    <name type="scientific">Mangrovivirga halotolerans</name>
    <dbReference type="NCBI Taxonomy" id="2993936"/>
    <lineage>
        <taxon>Bacteria</taxon>
        <taxon>Pseudomonadati</taxon>
        <taxon>Bacteroidota</taxon>
        <taxon>Cytophagia</taxon>
        <taxon>Cytophagales</taxon>
        <taxon>Mangrovivirgaceae</taxon>
        <taxon>Mangrovivirga</taxon>
    </lineage>
</organism>
<evidence type="ECO:0000313" key="3">
    <source>
        <dbReference type="Proteomes" id="UP001209885"/>
    </source>
</evidence>